<feature type="region of interest" description="Disordered" evidence="2">
    <location>
        <begin position="1"/>
        <end position="30"/>
    </location>
</feature>
<keyword evidence="1" id="KW-0694">RNA-binding</keyword>
<accession>A0A6I9N3C2</accession>
<dbReference type="OrthoDB" id="5842105at2759"/>
<feature type="compositionally biased region" description="Low complexity" evidence="2">
    <location>
        <begin position="97"/>
        <end position="107"/>
    </location>
</feature>
<evidence type="ECO:0000259" key="3">
    <source>
        <dbReference type="PROSITE" id="PS50882"/>
    </source>
</evidence>
<dbReference type="GO" id="GO:0000381">
    <property type="term" value="P:regulation of alternative mRNA splicing, via spliceosome"/>
    <property type="evidence" value="ECO:0007669"/>
    <property type="project" value="TreeGrafter"/>
</dbReference>
<dbReference type="Gene3D" id="3.10.590.10">
    <property type="entry name" value="ph1033 like domains"/>
    <property type="match status" value="1"/>
</dbReference>
<dbReference type="Pfam" id="PF04146">
    <property type="entry name" value="YTH"/>
    <property type="match status" value="1"/>
</dbReference>
<sequence length="119" mass="13111">MMRELPFTKTAHLSNPWNEQKPVKIGRDGQEIQPEVGAQLCALFPLDESVDVHQVARRVRHKRQTPSEPRPRGRPPQREPGRLANHRAAHRAPPPASCSSSAAATTAPPGPRRRPLASG</sequence>
<dbReference type="CDD" id="cd21134">
    <property type="entry name" value="YTH"/>
    <property type="match status" value="1"/>
</dbReference>
<protein>
    <recommendedName>
        <fullName evidence="1">YTH domain-containing family protein</fullName>
    </recommendedName>
</protein>
<name>A0A6I9N3C2_9TELE</name>
<dbReference type="PANTHER" id="PTHR12357">
    <property type="entry name" value="YTH YT521-B HOMOLOGY DOMAIN-CONTAINING"/>
    <property type="match status" value="1"/>
</dbReference>
<feature type="domain" description="YTH" evidence="3">
    <location>
        <begin position="1"/>
        <end position="44"/>
    </location>
</feature>
<dbReference type="PANTHER" id="PTHR12357:SF3">
    <property type="entry name" value="YTH DOMAIN-CONTAINING PROTEIN 1"/>
    <property type="match status" value="1"/>
</dbReference>
<dbReference type="InterPro" id="IPR045168">
    <property type="entry name" value="YTH_prot"/>
</dbReference>
<dbReference type="GeneID" id="104944649"/>
<dbReference type="AlphaFoldDB" id="A0A6I9N3C2"/>
<feature type="compositionally biased region" description="Basic and acidic residues" evidence="2">
    <location>
        <begin position="21"/>
        <end position="30"/>
    </location>
</feature>
<feature type="region of interest" description="Disordered" evidence="2">
    <location>
        <begin position="56"/>
        <end position="119"/>
    </location>
</feature>
<dbReference type="RefSeq" id="XP_010768520.1">
    <property type="nucleotide sequence ID" value="XM_010770218.1"/>
</dbReference>
<organism evidence="4 5">
    <name type="scientific">Notothenia coriiceps</name>
    <name type="common">black rockcod</name>
    <dbReference type="NCBI Taxonomy" id="8208"/>
    <lineage>
        <taxon>Eukaryota</taxon>
        <taxon>Metazoa</taxon>
        <taxon>Chordata</taxon>
        <taxon>Craniata</taxon>
        <taxon>Vertebrata</taxon>
        <taxon>Euteleostomi</taxon>
        <taxon>Actinopterygii</taxon>
        <taxon>Neopterygii</taxon>
        <taxon>Teleostei</taxon>
        <taxon>Neoteleostei</taxon>
        <taxon>Acanthomorphata</taxon>
        <taxon>Eupercaria</taxon>
        <taxon>Perciformes</taxon>
        <taxon>Notothenioidei</taxon>
        <taxon>Nototheniidae</taxon>
        <taxon>Notothenia</taxon>
    </lineage>
</organism>
<dbReference type="PROSITE" id="PS50882">
    <property type="entry name" value="YTH"/>
    <property type="match status" value="1"/>
</dbReference>
<proteinExistence type="inferred from homology"/>
<reference evidence="5" key="1">
    <citation type="submission" date="2025-08" db="UniProtKB">
        <authorList>
            <consortium name="RefSeq"/>
        </authorList>
    </citation>
    <scope>IDENTIFICATION</scope>
    <source>
        <tissue evidence="5">Muscle</tissue>
    </source>
</reference>
<dbReference type="Proteomes" id="UP000504611">
    <property type="component" value="Unplaced"/>
</dbReference>
<evidence type="ECO:0000256" key="2">
    <source>
        <dbReference type="SAM" id="MobiDB-lite"/>
    </source>
</evidence>
<dbReference type="GO" id="GO:0000398">
    <property type="term" value="P:mRNA splicing, via spliceosome"/>
    <property type="evidence" value="ECO:0007669"/>
    <property type="project" value="TreeGrafter"/>
</dbReference>
<dbReference type="GO" id="GO:0005654">
    <property type="term" value="C:nucleoplasm"/>
    <property type="evidence" value="ECO:0007669"/>
    <property type="project" value="TreeGrafter"/>
</dbReference>
<evidence type="ECO:0000313" key="5">
    <source>
        <dbReference type="RefSeq" id="XP_010768520.1"/>
    </source>
</evidence>
<evidence type="ECO:0000313" key="4">
    <source>
        <dbReference type="Proteomes" id="UP000504611"/>
    </source>
</evidence>
<comment type="similarity">
    <text evidence="1">Belongs to the YTHDF family.</text>
</comment>
<keyword evidence="4" id="KW-1185">Reference proteome</keyword>
<dbReference type="KEGG" id="ncc:104944649"/>
<evidence type="ECO:0000256" key="1">
    <source>
        <dbReference type="RuleBase" id="RU369095"/>
    </source>
</evidence>
<comment type="function">
    <text evidence="1">Specifically recognizes and binds N6-methyladenosine (m6A)-containing RNAs, and regulates mRNA stability. M6A is a modification present at internal sites of mRNAs and some non-coding RNAs and plays a role in mRNA stability and processing.</text>
</comment>
<dbReference type="InterPro" id="IPR007275">
    <property type="entry name" value="YTH_domain"/>
</dbReference>
<gene>
    <name evidence="5" type="primary">LOC104944649</name>
</gene>
<dbReference type="GO" id="GO:1990247">
    <property type="term" value="F:N6-methyladenosine-containing RNA reader activity"/>
    <property type="evidence" value="ECO:0007669"/>
    <property type="project" value="UniProtKB-UniRule"/>
</dbReference>
<dbReference type="GO" id="GO:0003729">
    <property type="term" value="F:mRNA binding"/>
    <property type="evidence" value="ECO:0007669"/>
    <property type="project" value="UniProtKB-UniRule"/>
</dbReference>